<dbReference type="InterPro" id="IPR017452">
    <property type="entry name" value="GPCR_Rhodpsn_7TM"/>
</dbReference>
<evidence type="ECO:0000256" key="6">
    <source>
        <dbReference type="SAM" id="MobiDB-lite"/>
    </source>
</evidence>
<dbReference type="PROSITE" id="PS50262">
    <property type="entry name" value="G_PROTEIN_RECEP_F1_2"/>
    <property type="match status" value="1"/>
</dbReference>
<feature type="region of interest" description="Disordered" evidence="6">
    <location>
        <begin position="269"/>
        <end position="289"/>
    </location>
</feature>
<comment type="similarity">
    <text evidence="5">Belongs to the G-protein coupled receptor 1 family.</text>
</comment>
<proteinExistence type="inferred from homology"/>
<keyword evidence="4 7" id="KW-0472">Membrane</keyword>
<evidence type="ECO:0000256" key="1">
    <source>
        <dbReference type="ARBA" id="ARBA00004370"/>
    </source>
</evidence>
<feature type="domain" description="G-protein coupled receptors family 1 profile" evidence="8">
    <location>
        <begin position="1"/>
        <end position="240"/>
    </location>
</feature>
<comment type="subcellular location">
    <subcellularLocation>
        <location evidence="1">Membrane</location>
    </subcellularLocation>
</comment>
<keyword evidence="5" id="KW-0807">Transducer</keyword>
<evidence type="ECO:0000256" key="5">
    <source>
        <dbReference type="RuleBase" id="RU000688"/>
    </source>
</evidence>
<keyword evidence="5" id="KW-0297">G-protein coupled receptor</keyword>
<evidence type="ECO:0000256" key="7">
    <source>
        <dbReference type="SAM" id="Phobius"/>
    </source>
</evidence>
<keyword evidence="3 7" id="KW-1133">Transmembrane helix</keyword>
<dbReference type="EMBL" id="CALNXK010000052">
    <property type="protein sequence ID" value="CAH3132908.1"/>
    <property type="molecule type" value="Genomic_DNA"/>
</dbReference>
<dbReference type="InterPro" id="IPR000276">
    <property type="entry name" value="GPCR_Rhodpsn"/>
</dbReference>
<reference evidence="9 10" key="1">
    <citation type="submission" date="2022-05" db="EMBL/GenBank/DDBJ databases">
        <authorList>
            <consortium name="Genoscope - CEA"/>
            <person name="William W."/>
        </authorList>
    </citation>
    <scope>NUCLEOTIDE SEQUENCE [LARGE SCALE GENOMIC DNA]</scope>
</reference>
<dbReference type="PANTHER" id="PTHR45698:SF1">
    <property type="entry name" value="TRACE AMINE-ASSOCIATED RECEPTOR 13C-LIKE"/>
    <property type="match status" value="1"/>
</dbReference>
<evidence type="ECO:0000313" key="9">
    <source>
        <dbReference type="EMBL" id="CAH3132908.1"/>
    </source>
</evidence>
<gene>
    <name evidence="9" type="ORF">PLOB_00036751</name>
</gene>
<dbReference type="PRINTS" id="PR00237">
    <property type="entry name" value="GPCRRHODOPSN"/>
</dbReference>
<keyword evidence="5" id="KW-0675">Receptor</keyword>
<dbReference type="PANTHER" id="PTHR45698">
    <property type="entry name" value="TRACE AMINE-ASSOCIATED RECEPTOR 19N-RELATED"/>
    <property type="match status" value="1"/>
</dbReference>
<dbReference type="Gene3D" id="1.20.1070.10">
    <property type="entry name" value="Rhodopsin 7-helix transmembrane proteins"/>
    <property type="match status" value="1"/>
</dbReference>
<sequence>MRTPVNFLLVNLAVADMVVAIFLTPQLLSFHISFTHPDGLIGTVLCKLLTTANFTYVGAGASVFTLICISVERYFNVLYPHGAKGRLTKRKLKVLVPCSWIFGVSLKVPAFLSYVYVKEVGGCVYLLTEEWMGKLLSMSWFIFLGFLPVVVMTALYSRVVYALWFKSSDNAGNNSQQGVMKVRKRVTLMVFIVSIIFGVCWGTNTVGYLMVDFFPSHKFHTIEASNTIVLFNSAINPIIYALVNERFKEKFKAMLCCSRRRVRVHPAGESHGIENNTNPTDAKIETGRN</sequence>
<dbReference type="Proteomes" id="UP001159405">
    <property type="component" value="Unassembled WGS sequence"/>
</dbReference>
<dbReference type="CDD" id="cd00637">
    <property type="entry name" value="7tm_classA_rhodopsin-like"/>
    <property type="match status" value="1"/>
</dbReference>
<dbReference type="SUPFAM" id="SSF81321">
    <property type="entry name" value="Family A G protein-coupled receptor-like"/>
    <property type="match status" value="1"/>
</dbReference>
<evidence type="ECO:0000256" key="3">
    <source>
        <dbReference type="ARBA" id="ARBA00022989"/>
    </source>
</evidence>
<evidence type="ECO:0000313" key="10">
    <source>
        <dbReference type="Proteomes" id="UP001159405"/>
    </source>
</evidence>
<feature type="transmembrane region" description="Helical" evidence="7">
    <location>
        <begin position="224"/>
        <end position="243"/>
    </location>
</feature>
<feature type="transmembrane region" description="Helical" evidence="7">
    <location>
        <begin position="7"/>
        <end position="28"/>
    </location>
</feature>
<accession>A0ABN8P4Q6</accession>
<evidence type="ECO:0000256" key="2">
    <source>
        <dbReference type="ARBA" id="ARBA00022692"/>
    </source>
</evidence>
<feature type="transmembrane region" description="Helical" evidence="7">
    <location>
        <begin position="186"/>
        <end position="204"/>
    </location>
</feature>
<keyword evidence="10" id="KW-1185">Reference proteome</keyword>
<feature type="transmembrane region" description="Helical" evidence="7">
    <location>
        <begin position="48"/>
        <end position="71"/>
    </location>
</feature>
<keyword evidence="2 5" id="KW-0812">Transmembrane</keyword>
<comment type="caution">
    <text evidence="9">The sequence shown here is derived from an EMBL/GenBank/DDBJ whole genome shotgun (WGS) entry which is preliminary data.</text>
</comment>
<name>A0ABN8P4Q6_9CNID</name>
<feature type="transmembrane region" description="Helical" evidence="7">
    <location>
        <begin position="92"/>
        <end position="117"/>
    </location>
</feature>
<protein>
    <recommendedName>
        <fullName evidence="8">G-protein coupled receptors family 1 profile domain-containing protein</fullName>
    </recommendedName>
</protein>
<organism evidence="9 10">
    <name type="scientific">Porites lobata</name>
    <dbReference type="NCBI Taxonomy" id="104759"/>
    <lineage>
        <taxon>Eukaryota</taxon>
        <taxon>Metazoa</taxon>
        <taxon>Cnidaria</taxon>
        <taxon>Anthozoa</taxon>
        <taxon>Hexacorallia</taxon>
        <taxon>Scleractinia</taxon>
        <taxon>Fungiina</taxon>
        <taxon>Poritidae</taxon>
        <taxon>Porites</taxon>
    </lineage>
</organism>
<feature type="transmembrane region" description="Helical" evidence="7">
    <location>
        <begin position="137"/>
        <end position="165"/>
    </location>
</feature>
<evidence type="ECO:0000259" key="8">
    <source>
        <dbReference type="PROSITE" id="PS50262"/>
    </source>
</evidence>
<evidence type="ECO:0000256" key="4">
    <source>
        <dbReference type="ARBA" id="ARBA00023136"/>
    </source>
</evidence>
<dbReference type="PROSITE" id="PS00237">
    <property type="entry name" value="G_PROTEIN_RECEP_F1_1"/>
    <property type="match status" value="1"/>
</dbReference>
<dbReference type="Pfam" id="PF00001">
    <property type="entry name" value="7tm_1"/>
    <property type="match status" value="1"/>
</dbReference>